<protein>
    <submittedName>
        <fullName evidence="1">Uncharacterized protein</fullName>
    </submittedName>
</protein>
<accession>A0A164PJP9</accession>
<dbReference type="AlphaFoldDB" id="A0A164PJP9"/>
<proteinExistence type="predicted"/>
<keyword evidence="2" id="KW-1185">Reference proteome</keyword>
<sequence length="71" mass="7928">MIMLSAVLSMTLIAAVGVACWWLLHTVESLDRYDLPHRARRLPLDHSDGPLRRDLAPGIRHTCAPSPRSDV</sequence>
<gene>
    <name evidence="1" type="ORF">AWN90_20110</name>
</gene>
<evidence type="ECO:0000313" key="1">
    <source>
        <dbReference type="EMBL" id="KZM75661.1"/>
    </source>
</evidence>
<dbReference type="EMBL" id="LWGR01000003">
    <property type="protein sequence ID" value="KZM75661.1"/>
    <property type="molecule type" value="Genomic_DNA"/>
</dbReference>
<organism evidence="1 2">
    <name type="scientific">Nocardia terpenica</name>
    <dbReference type="NCBI Taxonomy" id="455432"/>
    <lineage>
        <taxon>Bacteria</taxon>
        <taxon>Bacillati</taxon>
        <taxon>Actinomycetota</taxon>
        <taxon>Actinomycetes</taxon>
        <taxon>Mycobacteriales</taxon>
        <taxon>Nocardiaceae</taxon>
        <taxon>Nocardia</taxon>
    </lineage>
</organism>
<reference evidence="1 2" key="1">
    <citation type="submission" date="2016-04" db="EMBL/GenBank/DDBJ databases">
        <authorList>
            <person name="Evans L.H."/>
            <person name="Alamgir A."/>
            <person name="Owens N."/>
            <person name="Weber N.D."/>
            <person name="Virtaneva K."/>
            <person name="Barbian K."/>
            <person name="Babar A."/>
            <person name="Rosenke K."/>
        </authorList>
    </citation>
    <scope>NUCLEOTIDE SEQUENCE [LARGE SCALE GENOMIC DNA]</scope>
    <source>
        <strain evidence="1 2">IFM 0406</strain>
    </source>
</reference>
<evidence type="ECO:0000313" key="2">
    <source>
        <dbReference type="Proteomes" id="UP000076512"/>
    </source>
</evidence>
<name>A0A164PJP9_9NOCA</name>
<dbReference type="RefSeq" id="WP_067583455.1">
    <property type="nucleotide sequence ID" value="NZ_JABMCZ010000001.1"/>
</dbReference>
<comment type="caution">
    <text evidence="1">The sequence shown here is derived from an EMBL/GenBank/DDBJ whole genome shotgun (WGS) entry which is preliminary data.</text>
</comment>
<dbReference type="Proteomes" id="UP000076512">
    <property type="component" value="Unassembled WGS sequence"/>
</dbReference>